<feature type="transmembrane region" description="Helical" evidence="1">
    <location>
        <begin position="103"/>
        <end position="124"/>
    </location>
</feature>
<proteinExistence type="predicted"/>
<dbReference type="EMBL" id="PCGR01000002">
    <property type="protein sequence ID" value="PJK16569.1"/>
    <property type="molecule type" value="Genomic_DNA"/>
</dbReference>
<dbReference type="PANTHER" id="PTHR31272">
    <property type="entry name" value="CYTOCHROME C-TYPE BIOGENESIS PROTEIN HI_1454-RELATED"/>
    <property type="match status" value="1"/>
</dbReference>
<feature type="transmembrane region" description="Helical" evidence="1">
    <location>
        <begin position="226"/>
        <end position="243"/>
    </location>
</feature>
<dbReference type="InterPro" id="IPR051790">
    <property type="entry name" value="Cytochrome_c-biogenesis_DsbD"/>
</dbReference>
<dbReference type="OrthoDB" id="43562at2"/>
<keyword evidence="1" id="KW-0472">Membrane</keyword>
<evidence type="ECO:0000259" key="2">
    <source>
        <dbReference type="Pfam" id="PF13386"/>
    </source>
</evidence>
<organism evidence="3 4">
    <name type="scientific">Chryseomicrobium excrementi</name>
    <dbReference type="NCBI Taxonomy" id="2041346"/>
    <lineage>
        <taxon>Bacteria</taxon>
        <taxon>Bacillati</taxon>
        <taxon>Bacillota</taxon>
        <taxon>Bacilli</taxon>
        <taxon>Bacillales</taxon>
        <taxon>Caryophanaceae</taxon>
        <taxon>Chryseomicrobium</taxon>
    </lineage>
</organism>
<feature type="transmembrane region" description="Helical" evidence="1">
    <location>
        <begin position="145"/>
        <end position="175"/>
    </location>
</feature>
<keyword evidence="4" id="KW-1185">Reference proteome</keyword>
<keyword evidence="1" id="KW-1133">Transmembrane helix</keyword>
<evidence type="ECO:0000313" key="3">
    <source>
        <dbReference type="EMBL" id="PJK16569.1"/>
    </source>
</evidence>
<dbReference type="AlphaFoldDB" id="A0A2M9EZE3"/>
<dbReference type="RefSeq" id="WP_100353135.1">
    <property type="nucleotide sequence ID" value="NZ_PCGR01000002.1"/>
</dbReference>
<name>A0A2M9EZE3_9BACL</name>
<protein>
    <submittedName>
        <fullName evidence="3">Cytochrome C biosynthesis protein</fullName>
    </submittedName>
</protein>
<dbReference type="Pfam" id="PF13386">
    <property type="entry name" value="DsbD_2"/>
    <property type="match status" value="1"/>
</dbReference>
<dbReference type="PANTHER" id="PTHR31272:SF4">
    <property type="entry name" value="CYTOCHROME C-TYPE BIOGENESIS PROTEIN HI_1454-RELATED"/>
    <property type="match status" value="1"/>
</dbReference>
<sequence>MNNFFGQISNTFSEPFLELFYQAQNFPIIAGFFLGVVGALAPCQFTGNLGAIAIYGNRSIQNKIAWAEVFLFILGKIFVFSFLGLVVWYFGNEIEQSLLNYFPWIRKIVGPLMIIIGLFLLGIFKSRMGVEFIKLPDKWFKKGKLGAFLMGVSFSLGFCPTMFVLFFVTLLPYSFTVGYGYILPTVFSIGTSLPLLIAIFLLWLVDVDNRKLKMNGRNFGGYLQKATGLFIIFLGIVDFTVYWL</sequence>
<dbReference type="InterPro" id="IPR039447">
    <property type="entry name" value="UreH-like_TM_dom"/>
</dbReference>
<keyword evidence="1" id="KW-0812">Transmembrane</keyword>
<feature type="transmembrane region" description="Helical" evidence="1">
    <location>
        <begin position="69"/>
        <end position="91"/>
    </location>
</feature>
<feature type="domain" description="Urease accessory protein UreH-like transmembrane" evidence="2">
    <location>
        <begin position="31"/>
        <end position="237"/>
    </location>
</feature>
<feature type="transmembrane region" description="Helical" evidence="1">
    <location>
        <begin position="181"/>
        <end position="205"/>
    </location>
</feature>
<accession>A0A2M9EZE3</accession>
<evidence type="ECO:0000313" key="4">
    <source>
        <dbReference type="Proteomes" id="UP000228680"/>
    </source>
</evidence>
<evidence type="ECO:0000256" key="1">
    <source>
        <dbReference type="SAM" id="Phobius"/>
    </source>
</evidence>
<reference evidence="3 4" key="1">
    <citation type="submission" date="2017-10" db="EMBL/GenBank/DDBJ databases">
        <title>Draft genome of Chryseomicrobium casticus sp. nov.</title>
        <authorList>
            <person name="Chakraborty R."/>
            <person name="Saha T."/>
        </authorList>
    </citation>
    <scope>NUCLEOTIDE SEQUENCE [LARGE SCALE GENOMIC DNA]</scope>
    <source>
        <strain evidence="3 4">ET03</strain>
    </source>
</reference>
<gene>
    <name evidence="3" type="ORF">CQS04_05260</name>
</gene>
<comment type="caution">
    <text evidence="3">The sequence shown here is derived from an EMBL/GenBank/DDBJ whole genome shotgun (WGS) entry which is preliminary data.</text>
</comment>
<dbReference type="Proteomes" id="UP000228680">
    <property type="component" value="Unassembled WGS sequence"/>
</dbReference>
<feature type="transmembrane region" description="Helical" evidence="1">
    <location>
        <begin position="28"/>
        <end position="57"/>
    </location>
</feature>